<accession>A0AC59ZXF2</accession>
<sequence>DTDRHAEVTRRPNTCQSLAGPGFQTKENSDRSAVPTWTEGTTLAKFQDRSRSWGRQSALASSTLFLEHSLADPGARAQNQIQLRNNVSLKIRLVV</sequence>
<gene>
    <name evidence="1" type="ORF">MRATA1EN22A_LOCUS24020</name>
</gene>
<evidence type="ECO:0000313" key="2">
    <source>
        <dbReference type="Proteomes" id="UP001162501"/>
    </source>
</evidence>
<reference evidence="1" key="1">
    <citation type="submission" date="2023-05" db="EMBL/GenBank/DDBJ databases">
        <authorList>
            <consortium name="ELIXIR-Norway"/>
        </authorList>
    </citation>
    <scope>NUCLEOTIDE SEQUENCE</scope>
</reference>
<feature type="non-terminal residue" evidence="1">
    <location>
        <position position="1"/>
    </location>
</feature>
<organism evidence="1 2">
    <name type="scientific">Rangifer tarandus platyrhynchus</name>
    <name type="common">Svalbard reindeer</name>
    <dbReference type="NCBI Taxonomy" id="3082113"/>
    <lineage>
        <taxon>Eukaryota</taxon>
        <taxon>Metazoa</taxon>
        <taxon>Chordata</taxon>
        <taxon>Craniata</taxon>
        <taxon>Vertebrata</taxon>
        <taxon>Euteleostomi</taxon>
        <taxon>Mammalia</taxon>
        <taxon>Eutheria</taxon>
        <taxon>Laurasiatheria</taxon>
        <taxon>Artiodactyla</taxon>
        <taxon>Ruminantia</taxon>
        <taxon>Pecora</taxon>
        <taxon>Cervidae</taxon>
        <taxon>Odocoileinae</taxon>
        <taxon>Rangifer</taxon>
    </lineage>
</organism>
<dbReference type="EMBL" id="OX596089">
    <property type="protein sequence ID" value="CAN0525213.1"/>
    <property type="molecule type" value="Genomic_DNA"/>
</dbReference>
<dbReference type="Proteomes" id="UP001162501">
    <property type="component" value="Chromosome 5"/>
</dbReference>
<name>A0AC59ZXF2_RANTA</name>
<evidence type="ECO:0000313" key="1">
    <source>
        <dbReference type="EMBL" id="CAN0525213.1"/>
    </source>
</evidence>
<protein>
    <submittedName>
        <fullName evidence="1">Uncharacterized protein</fullName>
    </submittedName>
</protein>
<proteinExistence type="predicted"/>
<reference evidence="1" key="2">
    <citation type="submission" date="2025-03" db="EMBL/GenBank/DDBJ databases">
        <authorList>
            <consortium name="ELIXIR-Norway"/>
            <consortium name="Elixir Norway"/>
        </authorList>
    </citation>
    <scope>NUCLEOTIDE SEQUENCE</scope>
</reference>